<reference evidence="2 3" key="1">
    <citation type="submission" date="2015-11" db="EMBL/GenBank/DDBJ databases">
        <authorList>
            <person name="Zhang Y."/>
            <person name="Guo Z."/>
        </authorList>
    </citation>
    <scope>NUCLEOTIDE SEQUENCE [LARGE SCALE GENOMIC DNA]</scope>
    <source>
        <strain evidence="2 3">KCTC 32221</strain>
    </source>
</reference>
<dbReference type="RefSeq" id="WP_058021113.1">
    <property type="nucleotide sequence ID" value="NZ_CP013189.1"/>
</dbReference>
<organism evidence="2 3">
    <name type="scientific">Pseudohongiella spirulinae</name>
    <dbReference type="NCBI Taxonomy" id="1249552"/>
    <lineage>
        <taxon>Bacteria</taxon>
        <taxon>Pseudomonadati</taxon>
        <taxon>Pseudomonadota</taxon>
        <taxon>Gammaproteobacteria</taxon>
        <taxon>Pseudomonadales</taxon>
        <taxon>Pseudohongiellaceae</taxon>
        <taxon>Pseudohongiella</taxon>
    </lineage>
</organism>
<dbReference type="Proteomes" id="UP000065641">
    <property type="component" value="Chromosome"/>
</dbReference>
<evidence type="ECO:0000313" key="2">
    <source>
        <dbReference type="EMBL" id="ALO45585.1"/>
    </source>
</evidence>
<proteinExistence type="predicted"/>
<keyword evidence="3" id="KW-1185">Reference proteome</keyword>
<dbReference type="InterPro" id="IPR025294">
    <property type="entry name" value="DUF4156"/>
</dbReference>
<dbReference type="PROSITE" id="PS51257">
    <property type="entry name" value="PROKAR_LIPOPROTEIN"/>
    <property type="match status" value="1"/>
</dbReference>
<accession>A0A0S2KB98</accession>
<evidence type="ECO:0000256" key="1">
    <source>
        <dbReference type="SAM" id="SignalP"/>
    </source>
</evidence>
<dbReference type="KEGG" id="pspi:PS2015_915"/>
<sequence precursor="true">MKIINALTLAGLLTACSSAWVQLSPAGEQVSLATAAEVRNCTRLGTANVSGADNIGFVQRGANRLQEELVTLARNEAGALGGNRVTPESAIEDGRQTFGIFRC</sequence>
<dbReference type="Pfam" id="PF13698">
    <property type="entry name" value="DUF4156"/>
    <property type="match status" value="1"/>
</dbReference>
<dbReference type="OrthoDB" id="6120981at2"/>
<gene>
    <name evidence="2" type="ORF">PS2015_915</name>
</gene>
<dbReference type="EMBL" id="CP013189">
    <property type="protein sequence ID" value="ALO45585.1"/>
    <property type="molecule type" value="Genomic_DNA"/>
</dbReference>
<feature type="signal peptide" evidence="1">
    <location>
        <begin position="1"/>
        <end position="21"/>
    </location>
</feature>
<keyword evidence="1" id="KW-0732">Signal</keyword>
<feature type="chain" id="PRO_5006601411" evidence="1">
    <location>
        <begin position="22"/>
        <end position="103"/>
    </location>
</feature>
<dbReference type="AlphaFoldDB" id="A0A0S2KB98"/>
<protein>
    <submittedName>
        <fullName evidence="2">Putative lipoprotein</fullName>
    </submittedName>
</protein>
<name>A0A0S2KB98_9GAMM</name>
<dbReference type="STRING" id="1249552.PS2015_915"/>
<keyword evidence="2" id="KW-0449">Lipoprotein</keyword>
<evidence type="ECO:0000313" key="3">
    <source>
        <dbReference type="Proteomes" id="UP000065641"/>
    </source>
</evidence>